<dbReference type="PROSITE" id="PS00216">
    <property type="entry name" value="SUGAR_TRANSPORT_1"/>
    <property type="match status" value="1"/>
</dbReference>
<reference evidence="7" key="3">
    <citation type="submission" date="2025-09" db="UniProtKB">
        <authorList>
            <consortium name="Ensembl"/>
        </authorList>
    </citation>
    <scope>IDENTIFICATION</scope>
</reference>
<gene>
    <name evidence="7" type="primary">LOC108929698</name>
</gene>
<feature type="transmembrane region" description="Helical" evidence="5">
    <location>
        <begin position="175"/>
        <end position="194"/>
    </location>
</feature>
<dbReference type="SUPFAM" id="SSF103473">
    <property type="entry name" value="MFS general substrate transporter"/>
    <property type="match status" value="1"/>
</dbReference>
<keyword evidence="2 5" id="KW-0812">Transmembrane</keyword>
<keyword evidence="3 5" id="KW-1133">Transmembrane helix</keyword>
<feature type="transmembrane region" description="Helical" evidence="5">
    <location>
        <begin position="144"/>
        <end position="163"/>
    </location>
</feature>
<keyword evidence="8" id="KW-1185">Reference proteome</keyword>
<dbReference type="Ensembl" id="ENSSFOT00015049524.1">
    <property type="protein sequence ID" value="ENSSFOP00015050769.1"/>
    <property type="gene ID" value="ENSSFOG00015000079.2"/>
</dbReference>
<evidence type="ECO:0000256" key="5">
    <source>
        <dbReference type="SAM" id="Phobius"/>
    </source>
</evidence>
<name>A0A8C9TRH8_SCLFO</name>
<sequence>MSESLDLYDETAAFLGQRGPYFWITFALFNIIYVSTGYSGLYIVFVGATPPHQCYIPEDVNISLEWRKAGIPLETVDGKIQHSKCRRYRLDVLCRLSALNHTPGVEVNLTDLEQEGCIDGWTYSNETFHSTIVTEWNLVCDSAWKVPFTSSTFFIGFLVGSFVSGQLSDRFGRKTVLFGSLAAHFFFIFAHALAPSWRLFCVLFFCVGFANISVYLSAFVLGTETLSRSMRVLFATLGTFLHYCLGYMLLPCVALVLRDWRPLLFALAGFSSVYFPLWWFISESPRWLLSKGRVKEVEAILRDAARWNKCQVPEVLFSQAEVEFRIVAMLRAGNVRGITAMCLLLWMSINMGYFGLSLNTSNLSGNPHLNCFLSALSEVPAYLASSLILKYLPRRVILSACLVVGGSVLLLIQLVPEGKQPLSLALEMMGKLSFTMSFCVVYIYTVELYPTVFRNAGMGMCSSAARIGSITAPYVLYLGSVNKFLPYIVMGSVTIGSCTVNLFLPETLNKQLPETIEQMQTIRGCANAAFSFSNLI</sequence>
<feature type="transmembrane region" description="Helical" evidence="5">
    <location>
        <begin position="367"/>
        <end position="389"/>
    </location>
</feature>
<dbReference type="GO" id="GO:0022857">
    <property type="term" value="F:transmembrane transporter activity"/>
    <property type="evidence" value="ECO:0007669"/>
    <property type="project" value="InterPro"/>
</dbReference>
<dbReference type="Pfam" id="PF00083">
    <property type="entry name" value="Sugar_tr"/>
    <property type="match status" value="1"/>
</dbReference>
<evidence type="ECO:0000256" key="4">
    <source>
        <dbReference type="ARBA" id="ARBA00023136"/>
    </source>
</evidence>
<dbReference type="GO" id="GO:0016020">
    <property type="term" value="C:membrane"/>
    <property type="evidence" value="ECO:0007669"/>
    <property type="project" value="UniProtKB-SubCell"/>
</dbReference>
<keyword evidence="4 5" id="KW-0472">Membrane</keyword>
<dbReference type="GeneTree" id="ENSGT00940000163251"/>
<comment type="subcellular location">
    <subcellularLocation>
        <location evidence="1">Membrane</location>
        <topology evidence="1">Multi-pass membrane protein</topology>
    </subcellularLocation>
</comment>
<feature type="transmembrane region" description="Helical" evidence="5">
    <location>
        <begin position="21"/>
        <end position="45"/>
    </location>
</feature>
<proteinExistence type="predicted"/>
<feature type="transmembrane region" description="Helical" evidence="5">
    <location>
        <begin position="484"/>
        <end position="504"/>
    </location>
</feature>
<evidence type="ECO:0000313" key="7">
    <source>
        <dbReference type="Ensembl" id="ENSSFOP00015050769.1"/>
    </source>
</evidence>
<dbReference type="InterPro" id="IPR005828">
    <property type="entry name" value="MFS_sugar_transport-like"/>
</dbReference>
<dbReference type="PROSITE" id="PS50850">
    <property type="entry name" value="MFS"/>
    <property type="match status" value="1"/>
</dbReference>
<feature type="transmembrane region" description="Helical" evidence="5">
    <location>
        <begin position="396"/>
        <end position="416"/>
    </location>
</feature>
<evidence type="ECO:0000259" key="6">
    <source>
        <dbReference type="PROSITE" id="PS50850"/>
    </source>
</evidence>
<dbReference type="InterPro" id="IPR020846">
    <property type="entry name" value="MFS_dom"/>
</dbReference>
<reference evidence="7 8" key="1">
    <citation type="submission" date="2019-04" db="EMBL/GenBank/DDBJ databases">
        <authorList>
            <consortium name="Wellcome Sanger Institute Data Sharing"/>
        </authorList>
    </citation>
    <scope>NUCLEOTIDE SEQUENCE [LARGE SCALE GENOMIC DNA]</scope>
</reference>
<feature type="domain" description="Major facilitator superfamily (MFS) profile" evidence="6">
    <location>
        <begin position="92"/>
        <end position="509"/>
    </location>
</feature>
<feature type="transmembrane region" description="Helical" evidence="5">
    <location>
        <begin position="263"/>
        <end position="281"/>
    </location>
</feature>
<dbReference type="PANTHER" id="PTHR24064">
    <property type="entry name" value="SOLUTE CARRIER FAMILY 22 MEMBER"/>
    <property type="match status" value="1"/>
</dbReference>
<organism evidence="7 8">
    <name type="scientific">Scleropages formosus</name>
    <name type="common">Asian bonytongue</name>
    <name type="synonym">Osteoglossum formosum</name>
    <dbReference type="NCBI Taxonomy" id="113540"/>
    <lineage>
        <taxon>Eukaryota</taxon>
        <taxon>Metazoa</taxon>
        <taxon>Chordata</taxon>
        <taxon>Craniata</taxon>
        <taxon>Vertebrata</taxon>
        <taxon>Euteleostomi</taxon>
        <taxon>Actinopterygii</taxon>
        <taxon>Neopterygii</taxon>
        <taxon>Teleostei</taxon>
        <taxon>Osteoglossocephala</taxon>
        <taxon>Osteoglossomorpha</taxon>
        <taxon>Osteoglossiformes</taxon>
        <taxon>Osteoglossidae</taxon>
        <taxon>Scleropages</taxon>
    </lineage>
</organism>
<evidence type="ECO:0000313" key="8">
    <source>
        <dbReference type="Proteomes" id="UP000694397"/>
    </source>
</evidence>
<feature type="transmembrane region" description="Helical" evidence="5">
    <location>
        <begin position="233"/>
        <end position="257"/>
    </location>
</feature>
<dbReference type="InterPro" id="IPR036259">
    <property type="entry name" value="MFS_trans_sf"/>
</dbReference>
<feature type="transmembrane region" description="Helical" evidence="5">
    <location>
        <begin position="200"/>
        <end position="221"/>
    </location>
</feature>
<reference evidence="7" key="2">
    <citation type="submission" date="2025-08" db="UniProtKB">
        <authorList>
            <consortium name="Ensembl"/>
        </authorList>
    </citation>
    <scope>IDENTIFICATION</scope>
</reference>
<protein>
    <submittedName>
        <fullName evidence="7">Solute carrier family 22 member 5</fullName>
    </submittedName>
</protein>
<dbReference type="AlphaFoldDB" id="A0A8C9TRH8"/>
<evidence type="ECO:0000256" key="3">
    <source>
        <dbReference type="ARBA" id="ARBA00022989"/>
    </source>
</evidence>
<dbReference type="Proteomes" id="UP000694397">
    <property type="component" value="Chromosome 13"/>
</dbReference>
<evidence type="ECO:0000256" key="1">
    <source>
        <dbReference type="ARBA" id="ARBA00004141"/>
    </source>
</evidence>
<dbReference type="Gene3D" id="1.20.1250.20">
    <property type="entry name" value="MFS general substrate transporter like domains"/>
    <property type="match status" value="1"/>
</dbReference>
<dbReference type="InterPro" id="IPR005829">
    <property type="entry name" value="Sugar_transporter_CS"/>
</dbReference>
<feature type="transmembrane region" description="Helical" evidence="5">
    <location>
        <begin position="335"/>
        <end position="355"/>
    </location>
</feature>
<accession>A0A8C9TRH8</accession>
<evidence type="ECO:0000256" key="2">
    <source>
        <dbReference type="ARBA" id="ARBA00022692"/>
    </source>
</evidence>